<keyword evidence="3 8" id="KW-0812">Transmembrane</keyword>
<dbReference type="GO" id="GO:0050909">
    <property type="term" value="P:sensory perception of taste"/>
    <property type="evidence" value="ECO:0007669"/>
    <property type="project" value="InterPro"/>
</dbReference>
<sequence>MPQRIRTNDLKPTEMAFFRKYPTVIWPNPRITRSERVPQFAQWPTDPDRCLCWCIKPIFTLCQIIGIVPAQFVHTKEQVFQASSSPPLMLSEQIAYVAVNIGTLEARNDGSTHIYHMEPDDSKSLENSTPPETAHPCQCALSVKFLSVPSLINVIVMAHFITITIWFFINATTILKIYFNGTDLYTFGLQVELLYLQASGILMNALLSRRKLQRVWALIQRVYQDRIYMTPLKSRIYENFGILRRVNFLLVGVTCSSGILYATYFLYFVFRWCFLGDGSAISEMRKGGGTGSDQDLLKTKPPCPFSDGFLVFQKVSYASLTLYNMGFASLFSGFCTIVWLLHKHIGADLRDLMAPSSTKDMTRLTVSKLATTRADQLEHLRISHETLCRISRLIGDCFGMSVLIVCLSSLLSITCAIYTGALRMGIFNVKRESKFSTVTGFYALSTIHGFIAVFVLMLILVSGQIVENAAYEPAEIIGKASHLHLTVEEKHQVSIFLQKVGTLSTGIRACGVTKIGLSFLAAAVTNVTTYILVILQFRLGVEPQVEAEEQH</sequence>
<dbReference type="EMBL" id="LNIX01000005">
    <property type="protein sequence ID" value="OXA53608.1"/>
    <property type="molecule type" value="Genomic_DNA"/>
</dbReference>
<evidence type="ECO:0000256" key="3">
    <source>
        <dbReference type="ARBA" id="ARBA00022692"/>
    </source>
</evidence>
<dbReference type="GO" id="GO:0043025">
    <property type="term" value="C:neuronal cell body"/>
    <property type="evidence" value="ECO:0007669"/>
    <property type="project" value="TreeGrafter"/>
</dbReference>
<evidence type="ECO:0000313" key="10">
    <source>
        <dbReference type="Proteomes" id="UP000198287"/>
    </source>
</evidence>
<keyword evidence="4 8" id="KW-1133">Transmembrane helix</keyword>
<evidence type="ECO:0000256" key="7">
    <source>
        <dbReference type="ARBA" id="ARBA00023224"/>
    </source>
</evidence>
<dbReference type="PANTHER" id="PTHR21143">
    <property type="entry name" value="INVERTEBRATE GUSTATORY RECEPTOR"/>
    <property type="match status" value="1"/>
</dbReference>
<dbReference type="InterPro" id="IPR013604">
    <property type="entry name" value="7TM_chemorcpt"/>
</dbReference>
<comment type="subcellular location">
    <subcellularLocation>
        <location evidence="1">Cell membrane</location>
        <topology evidence="1">Multi-pass membrane protein</topology>
    </subcellularLocation>
</comment>
<keyword evidence="5 8" id="KW-0472">Membrane</keyword>
<name>A0A226E8I2_FOLCA</name>
<dbReference type="GO" id="GO:0030424">
    <property type="term" value="C:axon"/>
    <property type="evidence" value="ECO:0007669"/>
    <property type="project" value="TreeGrafter"/>
</dbReference>
<feature type="transmembrane region" description="Helical" evidence="8">
    <location>
        <begin position="248"/>
        <end position="270"/>
    </location>
</feature>
<evidence type="ECO:0000256" key="2">
    <source>
        <dbReference type="ARBA" id="ARBA00022475"/>
    </source>
</evidence>
<dbReference type="AlphaFoldDB" id="A0A226E8I2"/>
<feature type="transmembrane region" description="Helical" evidence="8">
    <location>
        <begin position="441"/>
        <end position="461"/>
    </location>
</feature>
<dbReference type="GO" id="GO:0005886">
    <property type="term" value="C:plasma membrane"/>
    <property type="evidence" value="ECO:0007669"/>
    <property type="project" value="UniProtKB-SubCell"/>
</dbReference>
<keyword evidence="7" id="KW-0807">Transducer</keyword>
<evidence type="ECO:0000256" key="4">
    <source>
        <dbReference type="ARBA" id="ARBA00022989"/>
    </source>
</evidence>
<dbReference type="Proteomes" id="UP000198287">
    <property type="component" value="Unassembled WGS sequence"/>
</dbReference>
<feature type="transmembrane region" description="Helical" evidence="8">
    <location>
        <begin position="397"/>
        <end position="421"/>
    </location>
</feature>
<dbReference type="Pfam" id="PF08395">
    <property type="entry name" value="7tm_7"/>
    <property type="match status" value="1"/>
</dbReference>
<evidence type="ECO:0000313" key="9">
    <source>
        <dbReference type="EMBL" id="OXA53608.1"/>
    </source>
</evidence>
<evidence type="ECO:0000256" key="8">
    <source>
        <dbReference type="SAM" id="Phobius"/>
    </source>
</evidence>
<feature type="transmembrane region" description="Helical" evidence="8">
    <location>
        <begin position="151"/>
        <end position="169"/>
    </location>
</feature>
<protein>
    <submittedName>
        <fullName evidence="9">Gustatory receptor for sugar taste 43a</fullName>
    </submittedName>
</protein>
<dbReference type="PANTHER" id="PTHR21143:SF121">
    <property type="entry name" value="GUSTATORY AND ODORANT RECEPTOR 21A"/>
    <property type="match status" value="1"/>
</dbReference>
<feature type="transmembrane region" description="Helical" evidence="8">
    <location>
        <begin position="322"/>
        <end position="341"/>
    </location>
</feature>
<reference evidence="9 10" key="1">
    <citation type="submission" date="2015-12" db="EMBL/GenBank/DDBJ databases">
        <title>The genome of Folsomia candida.</title>
        <authorList>
            <person name="Faddeeva A."/>
            <person name="Derks M.F."/>
            <person name="Anvar Y."/>
            <person name="Smit S."/>
            <person name="Van Straalen N."/>
            <person name="Roelofs D."/>
        </authorList>
    </citation>
    <scope>NUCLEOTIDE SEQUENCE [LARGE SCALE GENOMIC DNA]</scope>
    <source>
        <strain evidence="9 10">VU population</strain>
        <tissue evidence="9">Whole body</tissue>
    </source>
</reference>
<accession>A0A226E8I2</accession>
<dbReference type="GO" id="GO:0030425">
    <property type="term" value="C:dendrite"/>
    <property type="evidence" value="ECO:0007669"/>
    <property type="project" value="TreeGrafter"/>
</dbReference>
<proteinExistence type="predicted"/>
<evidence type="ECO:0000256" key="6">
    <source>
        <dbReference type="ARBA" id="ARBA00023170"/>
    </source>
</evidence>
<keyword evidence="10" id="KW-1185">Reference proteome</keyword>
<evidence type="ECO:0000256" key="1">
    <source>
        <dbReference type="ARBA" id="ARBA00004651"/>
    </source>
</evidence>
<comment type="caution">
    <text evidence="9">The sequence shown here is derived from an EMBL/GenBank/DDBJ whole genome shotgun (WGS) entry which is preliminary data.</text>
</comment>
<evidence type="ECO:0000256" key="5">
    <source>
        <dbReference type="ARBA" id="ARBA00023136"/>
    </source>
</evidence>
<dbReference type="OrthoDB" id="6366728at2759"/>
<feature type="transmembrane region" description="Helical" evidence="8">
    <location>
        <begin position="189"/>
        <end position="207"/>
    </location>
</feature>
<gene>
    <name evidence="9" type="ORF">Fcan01_10853</name>
</gene>
<organism evidence="9 10">
    <name type="scientific">Folsomia candida</name>
    <name type="common">Springtail</name>
    <dbReference type="NCBI Taxonomy" id="158441"/>
    <lineage>
        <taxon>Eukaryota</taxon>
        <taxon>Metazoa</taxon>
        <taxon>Ecdysozoa</taxon>
        <taxon>Arthropoda</taxon>
        <taxon>Hexapoda</taxon>
        <taxon>Collembola</taxon>
        <taxon>Entomobryomorpha</taxon>
        <taxon>Isotomoidea</taxon>
        <taxon>Isotomidae</taxon>
        <taxon>Proisotominae</taxon>
        <taxon>Folsomia</taxon>
    </lineage>
</organism>
<dbReference type="GO" id="GO:0007165">
    <property type="term" value="P:signal transduction"/>
    <property type="evidence" value="ECO:0007669"/>
    <property type="project" value="UniProtKB-KW"/>
</dbReference>
<keyword evidence="2" id="KW-1003">Cell membrane</keyword>
<keyword evidence="6 9" id="KW-0675">Receptor</keyword>